<name>A0AAU9PVU4_9ASTR</name>
<dbReference type="Proteomes" id="UP001157418">
    <property type="component" value="Unassembled WGS sequence"/>
</dbReference>
<reference evidence="1 2" key="1">
    <citation type="submission" date="2022-01" db="EMBL/GenBank/DDBJ databases">
        <authorList>
            <person name="Xiong W."/>
            <person name="Schranz E."/>
        </authorList>
    </citation>
    <scope>NUCLEOTIDE SEQUENCE [LARGE SCALE GENOMIC DNA]</scope>
</reference>
<gene>
    <name evidence="1" type="ORF">LVIROSA_LOCUS38963</name>
</gene>
<evidence type="ECO:0000313" key="2">
    <source>
        <dbReference type="Proteomes" id="UP001157418"/>
    </source>
</evidence>
<proteinExistence type="predicted"/>
<keyword evidence="2" id="KW-1185">Reference proteome</keyword>
<organism evidence="1 2">
    <name type="scientific">Lactuca virosa</name>
    <dbReference type="NCBI Taxonomy" id="75947"/>
    <lineage>
        <taxon>Eukaryota</taxon>
        <taxon>Viridiplantae</taxon>
        <taxon>Streptophyta</taxon>
        <taxon>Embryophyta</taxon>
        <taxon>Tracheophyta</taxon>
        <taxon>Spermatophyta</taxon>
        <taxon>Magnoliopsida</taxon>
        <taxon>eudicotyledons</taxon>
        <taxon>Gunneridae</taxon>
        <taxon>Pentapetalae</taxon>
        <taxon>asterids</taxon>
        <taxon>campanulids</taxon>
        <taxon>Asterales</taxon>
        <taxon>Asteraceae</taxon>
        <taxon>Cichorioideae</taxon>
        <taxon>Cichorieae</taxon>
        <taxon>Lactucinae</taxon>
        <taxon>Lactuca</taxon>
    </lineage>
</organism>
<evidence type="ECO:0000313" key="1">
    <source>
        <dbReference type="EMBL" id="CAH1453737.1"/>
    </source>
</evidence>
<protein>
    <submittedName>
        <fullName evidence="1">Uncharacterized protein</fullName>
    </submittedName>
</protein>
<accession>A0AAU9PVU4</accession>
<dbReference type="AlphaFoldDB" id="A0AAU9PVU4"/>
<dbReference type="EMBL" id="CAKMRJ010005745">
    <property type="protein sequence ID" value="CAH1453737.1"/>
    <property type="molecule type" value="Genomic_DNA"/>
</dbReference>
<sequence>MTSSSLSNNIRRFCCGDMTRKYIMESKEYRSEFEEKDCGYFCWINPPVLTKWYKEKLLELGVIANDGVVVPIKDPNAHVPLNVHVNQVKIHVNDPNAPINALEPVNQVGIPMNAHVPTNVIGF</sequence>
<comment type="caution">
    <text evidence="1">The sequence shown here is derived from an EMBL/GenBank/DDBJ whole genome shotgun (WGS) entry which is preliminary data.</text>
</comment>